<feature type="compositionally biased region" description="Polar residues" evidence="1">
    <location>
        <begin position="489"/>
        <end position="506"/>
    </location>
</feature>
<accession>A0AAV9P0H1</accession>
<feature type="compositionally biased region" description="Low complexity" evidence="1">
    <location>
        <begin position="376"/>
        <end position="390"/>
    </location>
</feature>
<proteinExistence type="predicted"/>
<reference evidence="2 3" key="1">
    <citation type="submission" date="2023-08" db="EMBL/GenBank/DDBJ databases">
        <title>Black Yeasts Isolated from many extreme environments.</title>
        <authorList>
            <person name="Coleine C."/>
            <person name="Stajich J.E."/>
            <person name="Selbmann L."/>
        </authorList>
    </citation>
    <scope>NUCLEOTIDE SEQUENCE [LARGE SCALE GENOMIC DNA]</scope>
    <source>
        <strain evidence="2 3">CCFEE 5935</strain>
    </source>
</reference>
<dbReference type="EMBL" id="JAVRRT010000016">
    <property type="protein sequence ID" value="KAK5165570.1"/>
    <property type="molecule type" value="Genomic_DNA"/>
</dbReference>
<feature type="region of interest" description="Disordered" evidence="1">
    <location>
        <begin position="258"/>
        <end position="619"/>
    </location>
</feature>
<feature type="compositionally biased region" description="Polar residues" evidence="1">
    <location>
        <begin position="309"/>
        <end position="339"/>
    </location>
</feature>
<protein>
    <submittedName>
        <fullName evidence="2">Uncharacterized protein</fullName>
    </submittedName>
</protein>
<keyword evidence="3" id="KW-1185">Reference proteome</keyword>
<sequence length="619" mass="65740">MKTEPADDDGGASSNPPPSHPKKRKATQPTDATAPKKPRVTKDPVKNYQIEDTSENFAKYLDVDVDEIGEVDAKEHKNFKNWAKRVANWYNGHWRGNGNISPTLLDTLCMIIRTTYPDLPKARIHIGRDEEPAIIILAWSKTKTQDANIKSCRDRINRLRYDAFRALENAPIIASGTVGYKKSAKQAIQTYFNELLRINLYKNGVDSTTYTGDDDIFSFNQKKDKYLKNVLQGEELEAGRVWPLDNDLWDDEDQERPFLSAYHPPARKGKKGKKEDDPASEDVSPPDEDETEHIKQENDELDDDFDSPTGASQGISPNGQPTASAGTAANISALTNSFEPQAAPAAARTAATAQESTDTVKSKAALHSLSPASGSKVANKPKAVPAAAHPAAEKEVNKPKAAPIAPDTSTSLETTSTAREHTAAQSGAQGKGAMLTVSSSTVDSSTKKDIVPTNTSPNGSIGQGSSGTEQMASRMTGILEQKAAAPTGAHQQAMTTLPQEPSNMQAVLSVPAAAGFVQSSKNDQGDSAPQGSGSKGKNMSQGFGDAGNYGQDALGDTEKTTKSRAAASGAGIEEMGDKLADEDIEMTDGADAPLAPTGTDVRDYPKANDVEGAGAGAAS</sequence>
<feature type="compositionally biased region" description="Low complexity" evidence="1">
    <location>
        <begin position="340"/>
        <end position="354"/>
    </location>
</feature>
<feature type="compositionally biased region" description="Acidic residues" evidence="1">
    <location>
        <begin position="278"/>
        <end position="291"/>
    </location>
</feature>
<dbReference type="AlphaFoldDB" id="A0AAV9P0H1"/>
<feature type="region of interest" description="Disordered" evidence="1">
    <location>
        <begin position="1"/>
        <end position="47"/>
    </location>
</feature>
<evidence type="ECO:0000313" key="3">
    <source>
        <dbReference type="Proteomes" id="UP001337655"/>
    </source>
</evidence>
<feature type="compositionally biased region" description="Polar residues" evidence="1">
    <location>
        <begin position="517"/>
        <end position="541"/>
    </location>
</feature>
<feature type="compositionally biased region" description="Acidic residues" evidence="1">
    <location>
        <begin position="1"/>
        <end position="10"/>
    </location>
</feature>
<dbReference type="Proteomes" id="UP001337655">
    <property type="component" value="Unassembled WGS sequence"/>
</dbReference>
<organism evidence="2 3">
    <name type="scientific">Saxophila tyrrhenica</name>
    <dbReference type="NCBI Taxonomy" id="1690608"/>
    <lineage>
        <taxon>Eukaryota</taxon>
        <taxon>Fungi</taxon>
        <taxon>Dikarya</taxon>
        <taxon>Ascomycota</taxon>
        <taxon>Pezizomycotina</taxon>
        <taxon>Dothideomycetes</taxon>
        <taxon>Dothideomycetidae</taxon>
        <taxon>Mycosphaerellales</taxon>
        <taxon>Extremaceae</taxon>
        <taxon>Saxophila</taxon>
    </lineage>
</organism>
<comment type="caution">
    <text evidence="2">The sequence shown here is derived from an EMBL/GenBank/DDBJ whole genome shotgun (WGS) entry which is preliminary data.</text>
</comment>
<feature type="compositionally biased region" description="Polar residues" evidence="1">
    <location>
        <begin position="407"/>
        <end position="428"/>
    </location>
</feature>
<feature type="compositionally biased region" description="Basic and acidic residues" evidence="1">
    <location>
        <begin position="600"/>
        <end position="609"/>
    </location>
</feature>
<dbReference type="RefSeq" id="XP_064655654.1">
    <property type="nucleotide sequence ID" value="XM_064806328.1"/>
</dbReference>
<evidence type="ECO:0000313" key="2">
    <source>
        <dbReference type="EMBL" id="KAK5165570.1"/>
    </source>
</evidence>
<gene>
    <name evidence="2" type="ORF">LTR77_009099</name>
</gene>
<evidence type="ECO:0000256" key="1">
    <source>
        <dbReference type="SAM" id="MobiDB-lite"/>
    </source>
</evidence>
<name>A0AAV9P0H1_9PEZI</name>
<dbReference type="GeneID" id="89930431"/>